<dbReference type="SUPFAM" id="SSF52309">
    <property type="entry name" value="N-(deoxy)ribosyltransferase-like"/>
    <property type="match status" value="1"/>
</dbReference>
<evidence type="ECO:0000313" key="2">
    <source>
        <dbReference type="Proteomes" id="UP000193144"/>
    </source>
</evidence>
<name>A0A1Y2A1N9_9PLEO</name>
<accession>A0A1Y2A1N9</accession>
<reference evidence="1 2" key="1">
    <citation type="submission" date="2016-07" db="EMBL/GenBank/DDBJ databases">
        <title>Pervasive Adenine N6-methylation of Active Genes in Fungi.</title>
        <authorList>
            <consortium name="DOE Joint Genome Institute"/>
            <person name="Mondo S.J."/>
            <person name="Dannebaum R.O."/>
            <person name="Kuo R.C."/>
            <person name="Labutti K."/>
            <person name="Haridas S."/>
            <person name="Kuo A."/>
            <person name="Salamov A."/>
            <person name="Ahrendt S.R."/>
            <person name="Lipzen A."/>
            <person name="Sullivan W."/>
            <person name="Andreopoulos W.B."/>
            <person name="Clum A."/>
            <person name="Lindquist E."/>
            <person name="Daum C."/>
            <person name="Ramamoorthy G.K."/>
            <person name="Gryganskyi A."/>
            <person name="Culley D."/>
            <person name="Magnuson J.K."/>
            <person name="James T.Y."/>
            <person name="O'Malley M.A."/>
            <person name="Stajich J.E."/>
            <person name="Spatafora J.W."/>
            <person name="Visel A."/>
            <person name="Grigoriev I.V."/>
        </authorList>
    </citation>
    <scope>NUCLEOTIDE SEQUENCE [LARGE SCALE GENOMIC DNA]</scope>
    <source>
        <strain evidence="1 2">CBS 115471</strain>
    </source>
</reference>
<protein>
    <submittedName>
        <fullName evidence="1">Uncharacterized protein</fullName>
    </submittedName>
</protein>
<proteinExistence type="predicted"/>
<dbReference type="InterPro" id="IPR039470">
    <property type="entry name" value="Nuc_deoxyri_tr2"/>
</dbReference>
<sequence length="200" mass="22283">MSSETTPTAAAPGATAIDGIIEDVDNQLPPLPNPLPTPHPEFVACMPPDEPKYRDFSVFLAGSIEMGKAINWQTHMTANLQHLPLTVLNPRRGRWDQNTIPLPSDQTFRTQVEWELSALEKASVICFFFDKNTKSPVTMLELGLWAHSGKVVVCCDKGFWKAGNIWLVCEREGIPIVGSFRELVPEITKMLKQKGMQIPN</sequence>
<comment type="caution">
    <text evidence="1">The sequence shown here is derived from an EMBL/GenBank/DDBJ whole genome shotgun (WGS) entry which is preliminary data.</text>
</comment>
<dbReference type="Gene3D" id="3.40.50.450">
    <property type="match status" value="1"/>
</dbReference>
<gene>
    <name evidence="1" type="ORF">BCR34DRAFT_557634</name>
</gene>
<evidence type="ECO:0000313" key="1">
    <source>
        <dbReference type="EMBL" id="ORY16320.1"/>
    </source>
</evidence>
<dbReference type="Proteomes" id="UP000193144">
    <property type="component" value="Unassembled WGS sequence"/>
</dbReference>
<dbReference type="AlphaFoldDB" id="A0A1Y2A1N9"/>
<keyword evidence="2" id="KW-1185">Reference proteome</keyword>
<dbReference type="OrthoDB" id="2893324at2759"/>
<dbReference type="Pfam" id="PF15891">
    <property type="entry name" value="Nuc_deoxyri_tr2"/>
    <property type="match status" value="1"/>
</dbReference>
<dbReference type="EMBL" id="MCFA01000019">
    <property type="protein sequence ID" value="ORY16320.1"/>
    <property type="molecule type" value="Genomic_DNA"/>
</dbReference>
<organism evidence="1 2">
    <name type="scientific">Clohesyomyces aquaticus</name>
    <dbReference type="NCBI Taxonomy" id="1231657"/>
    <lineage>
        <taxon>Eukaryota</taxon>
        <taxon>Fungi</taxon>
        <taxon>Dikarya</taxon>
        <taxon>Ascomycota</taxon>
        <taxon>Pezizomycotina</taxon>
        <taxon>Dothideomycetes</taxon>
        <taxon>Pleosporomycetidae</taxon>
        <taxon>Pleosporales</taxon>
        <taxon>Lindgomycetaceae</taxon>
        <taxon>Clohesyomyces</taxon>
    </lineage>
</organism>